<proteinExistence type="predicted"/>
<evidence type="ECO:0000256" key="1">
    <source>
        <dbReference type="SAM" id="MobiDB-lite"/>
    </source>
</evidence>
<feature type="compositionally biased region" description="Low complexity" evidence="1">
    <location>
        <begin position="340"/>
        <end position="349"/>
    </location>
</feature>
<feature type="region of interest" description="Disordered" evidence="1">
    <location>
        <begin position="1"/>
        <end position="66"/>
    </location>
</feature>
<evidence type="ECO:0000313" key="2">
    <source>
        <dbReference type="EMBL" id="KIW04609.1"/>
    </source>
</evidence>
<organism evidence="2 3">
    <name type="scientific">Verruconis gallopava</name>
    <dbReference type="NCBI Taxonomy" id="253628"/>
    <lineage>
        <taxon>Eukaryota</taxon>
        <taxon>Fungi</taxon>
        <taxon>Dikarya</taxon>
        <taxon>Ascomycota</taxon>
        <taxon>Pezizomycotina</taxon>
        <taxon>Dothideomycetes</taxon>
        <taxon>Pleosporomycetidae</taxon>
        <taxon>Venturiales</taxon>
        <taxon>Sympoventuriaceae</taxon>
        <taxon>Verruconis</taxon>
    </lineage>
</organism>
<dbReference type="GeneID" id="27312330"/>
<dbReference type="RefSeq" id="XP_016214478.1">
    <property type="nucleotide sequence ID" value="XM_016357686.1"/>
</dbReference>
<feature type="compositionally biased region" description="Polar residues" evidence="1">
    <location>
        <begin position="307"/>
        <end position="327"/>
    </location>
</feature>
<feature type="compositionally biased region" description="Basic residues" evidence="1">
    <location>
        <begin position="507"/>
        <end position="517"/>
    </location>
</feature>
<feature type="compositionally biased region" description="Pro residues" evidence="1">
    <location>
        <begin position="574"/>
        <end position="589"/>
    </location>
</feature>
<dbReference type="OrthoDB" id="4174342at2759"/>
<sequence>MATAAGAYPWPASPPLRPSPTPDTTSPVYPGRPIRPMPKRRLRDRLSAEHAASIDFPPEPQSSSPIFQYPYVQEGSDATQVQVQRRGLRAGSQEQVHCVDCGHEHSEVDSDADEDDEERLPTMQFSPDSLQITRRDGDYYGSPTSADGYDSIENMSNKKKRKIPQSGMGGGGHGPSNSLSTDLAKISLSSRDGSNDDQDEATGTSGGHAGTSYAYAHNSPGGITAVPSTLSGPGRGRFSRSGRGSLDRRPLGASTNGLNAPASHKVPNSYQQYGKTAPVSSEPGIISAAIANAAQNMPSTPGAKGQENVSMLQQHASKSPPQKTDFTFTPEGGENRPVWPGGQAPSGPSSCPPPSAKVTSRPRGSQTSPNGVPTPPSIPGSYPLQTAQQPISQSATTAGAAAPPPPPQSTSQNAGQQQHPPPPSKPRKPRSRARTFDIAARQRRLQKEYQNYQNPPKREDIWICEFCEYEAIFGKQPFALIWDYEKKDQAERKRLAERRRLLEKAKMKGRKGKKGSKKNNGSAGHNKDAGHVAGGNHQVSNHGGGGQHYDDTVEDDEYYDGEYHYDDVHDDDLPPMPHNTPGSYPPEPPLNQHQHHHHGHSHHSQHLHNGHDHASAKAGYAESQYSTPELPDAKFETKSSK</sequence>
<feature type="compositionally biased region" description="Acidic residues" evidence="1">
    <location>
        <begin position="109"/>
        <end position="118"/>
    </location>
</feature>
<dbReference type="AlphaFoldDB" id="A0A0D2AZT5"/>
<feature type="compositionally biased region" description="Polar residues" evidence="1">
    <location>
        <begin position="175"/>
        <end position="192"/>
    </location>
</feature>
<feature type="region of interest" description="Disordered" evidence="1">
    <location>
        <begin position="503"/>
        <end position="641"/>
    </location>
</feature>
<dbReference type="InParanoid" id="A0A0D2AZT5"/>
<feature type="compositionally biased region" description="Basic residues" evidence="1">
    <location>
        <begin position="593"/>
        <end position="608"/>
    </location>
</feature>
<gene>
    <name evidence="2" type="ORF">PV09_04357</name>
</gene>
<protein>
    <submittedName>
        <fullName evidence="2">Uncharacterized protein</fullName>
    </submittedName>
</protein>
<name>A0A0D2AZT5_9PEZI</name>
<feature type="region of interest" description="Disordered" evidence="1">
    <location>
        <begin position="296"/>
        <end position="454"/>
    </location>
</feature>
<feature type="compositionally biased region" description="Low complexity" evidence="1">
    <location>
        <begin position="392"/>
        <end position="401"/>
    </location>
</feature>
<dbReference type="VEuPathDB" id="FungiDB:PV09_04357"/>
<evidence type="ECO:0000313" key="3">
    <source>
        <dbReference type="Proteomes" id="UP000053259"/>
    </source>
</evidence>
<feature type="compositionally biased region" description="Pro residues" evidence="1">
    <location>
        <begin position="11"/>
        <end position="21"/>
    </location>
</feature>
<dbReference type="HOGENOM" id="CLU_017965_0_1_1"/>
<feature type="compositionally biased region" description="Basic and acidic residues" evidence="1">
    <location>
        <begin position="631"/>
        <end position="641"/>
    </location>
</feature>
<feature type="compositionally biased region" description="Polar residues" evidence="1">
    <location>
        <begin position="123"/>
        <end position="132"/>
    </location>
</feature>
<feature type="region of interest" description="Disordered" evidence="1">
    <location>
        <begin position="88"/>
        <end position="280"/>
    </location>
</feature>
<reference evidence="2 3" key="1">
    <citation type="submission" date="2015-01" db="EMBL/GenBank/DDBJ databases">
        <title>The Genome Sequence of Ochroconis gallopava CBS43764.</title>
        <authorList>
            <consortium name="The Broad Institute Genomics Platform"/>
            <person name="Cuomo C."/>
            <person name="de Hoog S."/>
            <person name="Gorbushina A."/>
            <person name="Stielow B."/>
            <person name="Teixiera M."/>
            <person name="Abouelleil A."/>
            <person name="Chapman S.B."/>
            <person name="Priest M."/>
            <person name="Young S.K."/>
            <person name="Wortman J."/>
            <person name="Nusbaum C."/>
            <person name="Birren B."/>
        </authorList>
    </citation>
    <scope>NUCLEOTIDE SEQUENCE [LARGE SCALE GENOMIC DNA]</scope>
    <source>
        <strain evidence="2 3">CBS 43764</strain>
    </source>
</reference>
<keyword evidence="3" id="KW-1185">Reference proteome</keyword>
<feature type="compositionally biased region" description="Polar residues" evidence="1">
    <location>
        <begin position="362"/>
        <end position="371"/>
    </location>
</feature>
<dbReference type="Proteomes" id="UP000053259">
    <property type="component" value="Unassembled WGS sequence"/>
</dbReference>
<dbReference type="STRING" id="253628.A0A0D2AZT5"/>
<dbReference type="EMBL" id="KN847540">
    <property type="protein sequence ID" value="KIW04609.1"/>
    <property type="molecule type" value="Genomic_DNA"/>
</dbReference>
<accession>A0A0D2AZT5</accession>